<feature type="domain" description="Glycoside hydrolase family 2 catalytic" evidence="5">
    <location>
        <begin position="402"/>
        <end position="690"/>
    </location>
</feature>
<sequence>MRTLMSENHMSCEYGAAIRENGRPDARYSRGMSPGRIAQPVTPSGCCRRTATVGVARATCQEDLPLHLQGVSSDMTGSPTRRHVLSGAVAGALASLAQIPLAGAASAATYTAPNPRVWVHINDGWRFIRQDVTGAQAPGFDDSAWTSVTTPHTWNAVDGADGGNNYYRGVGWYRRHYTVPSAMAGKRLYLQFAGVNQVADVWVNGTYLGQHKGGYARFRFDVTGVLVPGGDNVIAVKVTNAYDTGIAPVSADYTFEGGIYRNVSLWAIDNLHVRMTDFAGPGVYLRQSNVTSASATVTVTTKLWNDSSSTRSVVVRTVISDSSGNVVADTSTTARPLAAATGVDVSQTATVNNPRLWNGQADPYLYNAAVEIHDVTAGADTITDVVTERLGLRSVAVDAGTGFQLNGSHLGLHGVNLHQERAVRGWAMTDADHTQDFDLIQEVGANTIRMAHYQHDQKDYNLADERGLIVWAEIPVVNSVTNSAAFTASTQNQMRELIRQNYNHPSIVFWGIGNEQTDYNGTATNTLLQSLADIVASEDPDRLSTYAVRSEDPDNAQAGLHTQTTSYNKYLGWYYGSKDGELGAWADNLHATSPTRRIAISEYGAGANTTQHALNPAKPSPGGSWHPEEYQSLFHEAAWKQLAARPYIWGTFVWAMFDFASDGRNEGSQPGINDKGLVTHDRQIRKDAFYWYKANWANTPTLYITSRRWTQRTEATTELKVYSNASQVTATLNGTTLSTLSSSDHIFRWGNVTLRQGQNTVRVTATINGSTYTDTVDWTLG</sequence>
<evidence type="ECO:0000313" key="7">
    <source>
        <dbReference type="EMBL" id="ELP63031.1"/>
    </source>
</evidence>
<dbReference type="Gene3D" id="3.20.20.80">
    <property type="entry name" value="Glycosidases"/>
    <property type="match status" value="1"/>
</dbReference>
<keyword evidence="8" id="KW-1185">Reference proteome</keyword>
<dbReference type="PANTHER" id="PTHR42732">
    <property type="entry name" value="BETA-GALACTOSIDASE"/>
    <property type="match status" value="1"/>
</dbReference>
<dbReference type="Pfam" id="PF02836">
    <property type="entry name" value="Glyco_hydro_2_C"/>
    <property type="match status" value="1"/>
</dbReference>
<dbReference type="InterPro" id="IPR006103">
    <property type="entry name" value="Glyco_hydro_2_cat"/>
</dbReference>
<dbReference type="InterPro" id="IPR006102">
    <property type="entry name" value="Ig-like_GH2"/>
</dbReference>
<dbReference type="AlphaFoldDB" id="L7EWF7"/>
<keyword evidence="3" id="KW-0326">Glycosidase</keyword>
<dbReference type="InterPro" id="IPR006104">
    <property type="entry name" value="Glyco_hydro_2_N"/>
</dbReference>
<dbReference type="Gene3D" id="2.60.40.10">
    <property type="entry name" value="Immunoglobulins"/>
    <property type="match status" value="2"/>
</dbReference>
<feature type="domain" description="Glycoside hydrolase family 2 immunoglobulin-like beta-sandwich" evidence="4">
    <location>
        <begin position="288"/>
        <end position="393"/>
    </location>
</feature>
<feature type="domain" description="Glycosyl hydrolases family 2 sugar binding" evidence="6">
    <location>
        <begin position="139"/>
        <end position="266"/>
    </location>
</feature>
<dbReference type="PRINTS" id="PR00132">
    <property type="entry name" value="GLHYDRLASE2"/>
</dbReference>
<dbReference type="Gene3D" id="2.60.120.260">
    <property type="entry name" value="Galactose-binding domain-like"/>
    <property type="match status" value="1"/>
</dbReference>
<dbReference type="PATRIC" id="fig|698760.3.peg.8058"/>
<accession>L7EWF7</accession>
<evidence type="ECO:0000259" key="4">
    <source>
        <dbReference type="Pfam" id="PF00703"/>
    </source>
</evidence>
<gene>
    <name evidence="7" type="ORF">STRTUCAR8_10023</name>
</gene>
<dbReference type="PANTHER" id="PTHR42732:SF1">
    <property type="entry name" value="BETA-MANNOSIDASE"/>
    <property type="match status" value="1"/>
</dbReference>
<dbReference type="InterPro" id="IPR051913">
    <property type="entry name" value="GH2_Domain-Containing"/>
</dbReference>
<dbReference type="InterPro" id="IPR008979">
    <property type="entry name" value="Galactose-bd-like_sf"/>
</dbReference>
<dbReference type="InterPro" id="IPR013783">
    <property type="entry name" value="Ig-like_fold"/>
</dbReference>
<name>L7EWF7_STRT8</name>
<dbReference type="GO" id="GO:0005975">
    <property type="term" value="P:carbohydrate metabolic process"/>
    <property type="evidence" value="ECO:0007669"/>
    <property type="project" value="InterPro"/>
</dbReference>
<evidence type="ECO:0000256" key="3">
    <source>
        <dbReference type="ARBA" id="ARBA00023295"/>
    </source>
</evidence>
<dbReference type="STRING" id="85558.T45_04544"/>
<dbReference type="InterPro" id="IPR006101">
    <property type="entry name" value="Glyco_hydro_2"/>
</dbReference>
<evidence type="ECO:0000313" key="8">
    <source>
        <dbReference type="Proteomes" id="UP000010931"/>
    </source>
</evidence>
<comment type="caution">
    <text evidence="7">The sequence shown here is derived from an EMBL/GenBank/DDBJ whole genome shotgun (WGS) entry which is preliminary data.</text>
</comment>
<protein>
    <submittedName>
        <fullName evidence="7">Tat pathway signal sequence domain protein</fullName>
    </submittedName>
</protein>
<dbReference type="GO" id="GO:0004553">
    <property type="term" value="F:hydrolase activity, hydrolyzing O-glycosyl compounds"/>
    <property type="evidence" value="ECO:0007669"/>
    <property type="project" value="InterPro"/>
</dbReference>
<evidence type="ECO:0000259" key="6">
    <source>
        <dbReference type="Pfam" id="PF02837"/>
    </source>
</evidence>
<keyword evidence="2" id="KW-0378">Hydrolase</keyword>
<dbReference type="InterPro" id="IPR036156">
    <property type="entry name" value="Beta-gal/glucu_dom_sf"/>
</dbReference>
<evidence type="ECO:0000256" key="2">
    <source>
        <dbReference type="ARBA" id="ARBA00022801"/>
    </source>
</evidence>
<dbReference type="SUPFAM" id="SSF49785">
    <property type="entry name" value="Galactose-binding domain-like"/>
    <property type="match status" value="1"/>
</dbReference>
<dbReference type="Proteomes" id="UP000010931">
    <property type="component" value="Unassembled WGS sequence"/>
</dbReference>
<evidence type="ECO:0000259" key="5">
    <source>
        <dbReference type="Pfam" id="PF02836"/>
    </source>
</evidence>
<dbReference type="Pfam" id="PF00703">
    <property type="entry name" value="Glyco_hydro_2"/>
    <property type="match status" value="1"/>
</dbReference>
<dbReference type="Pfam" id="PF02837">
    <property type="entry name" value="Glyco_hydro_2_N"/>
    <property type="match status" value="1"/>
</dbReference>
<dbReference type="InterPro" id="IPR017853">
    <property type="entry name" value="GH"/>
</dbReference>
<dbReference type="EMBL" id="AEJB01000555">
    <property type="protein sequence ID" value="ELP63031.1"/>
    <property type="molecule type" value="Genomic_DNA"/>
</dbReference>
<dbReference type="SUPFAM" id="SSF49303">
    <property type="entry name" value="beta-Galactosidase/glucuronidase domain"/>
    <property type="match status" value="1"/>
</dbReference>
<comment type="similarity">
    <text evidence="1">Belongs to the glycosyl hydrolase 2 family.</text>
</comment>
<proteinExistence type="inferred from homology"/>
<organism evidence="7 8">
    <name type="scientific">Streptomyces turgidiscabies (strain Car8)</name>
    <dbReference type="NCBI Taxonomy" id="698760"/>
    <lineage>
        <taxon>Bacteria</taxon>
        <taxon>Bacillati</taxon>
        <taxon>Actinomycetota</taxon>
        <taxon>Actinomycetes</taxon>
        <taxon>Kitasatosporales</taxon>
        <taxon>Streptomycetaceae</taxon>
        <taxon>Streptomyces</taxon>
    </lineage>
</organism>
<evidence type="ECO:0000256" key="1">
    <source>
        <dbReference type="ARBA" id="ARBA00007401"/>
    </source>
</evidence>
<reference evidence="7 8" key="1">
    <citation type="journal article" date="2011" name="Plasmid">
        <title>Streptomyces turgidiscabies Car8 contains a modular pathogenicity island that shares virulence genes with other actinobacterial plant pathogens.</title>
        <authorList>
            <person name="Huguet-Tapia J.C."/>
            <person name="Badger J.H."/>
            <person name="Loria R."/>
            <person name="Pettis G.S."/>
        </authorList>
    </citation>
    <scope>NUCLEOTIDE SEQUENCE [LARGE SCALE GENOMIC DNA]</scope>
    <source>
        <strain evidence="7 8">Car8</strain>
    </source>
</reference>
<dbReference type="SUPFAM" id="SSF51445">
    <property type="entry name" value="(Trans)glycosidases"/>
    <property type="match status" value="1"/>
</dbReference>